<dbReference type="InterPro" id="IPR007313">
    <property type="entry name" value="FxsA"/>
</dbReference>
<evidence type="ECO:0000256" key="1">
    <source>
        <dbReference type="SAM" id="MobiDB-lite"/>
    </source>
</evidence>
<reference evidence="3 4" key="1">
    <citation type="submission" date="2015-09" db="EMBL/GenBank/DDBJ databases">
        <title>Sorangium comparison.</title>
        <authorList>
            <person name="Zaburannyi N."/>
            <person name="Bunk B."/>
            <person name="Overmann J."/>
            <person name="Mueller R."/>
        </authorList>
    </citation>
    <scope>NUCLEOTIDE SEQUENCE [LARGE SCALE GENOMIC DNA]</scope>
    <source>
        <strain evidence="3 4">So ceGT47</strain>
    </source>
</reference>
<dbReference type="OrthoDB" id="5526665at2"/>
<feature type="transmembrane region" description="Helical" evidence="2">
    <location>
        <begin position="75"/>
        <end position="100"/>
    </location>
</feature>
<feature type="compositionally biased region" description="Gly residues" evidence="1">
    <location>
        <begin position="152"/>
        <end position="163"/>
    </location>
</feature>
<accession>A0A4P2PZY8</accession>
<dbReference type="AlphaFoldDB" id="A0A4P2PZY8"/>
<evidence type="ECO:0000313" key="4">
    <source>
        <dbReference type="Proteomes" id="UP000295781"/>
    </source>
</evidence>
<dbReference type="Pfam" id="PF04186">
    <property type="entry name" value="FxsA"/>
    <property type="match status" value="1"/>
</dbReference>
<feature type="compositionally biased region" description="Acidic residues" evidence="1">
    <location>
        <begin position="184"/>
        <end position="195"/>
    </location>
</feature>
<keyword evidence="2" id="KW-0812">Transmembrane</keyword>
<dbReference type="NCBIfam" id="NF008528">
    <property type="entry name" value="PRK11463.1-2"/>
    <property type="match status" value="1"/>
</dbReference>
<dbReference type="RefSeq" id="WP_129347309.1">
    <property type="nucleotide sequence ID" value="NZ_CP012670.1"/>
</dbReference>
<feature type="transmembrane region" description="Helical" evidence="2">
    <location>
        <begin position="26"/>
        <end position="46"/>
    </location>
</feature>
<name>A0A4P2PZY8_SORCE</name>
<gene>
    <name evidence="3" type="ORF">SOCEGT47_025840</name>
</gene>
<protein>
    <submittedName>
        <fullName evidence="3">Membrane protein, FxsA-like</fullName>
    </submittedName>
</protein>
<evidence type="ECO:0000256" key="2">
    <source>
        <dbReference type="SAM" id="Phobius"/>
    </source>
</evidence>
<evidence type="ECO:0000313" key="3">
    <source>
        <dbReference type="EMBL" id="AUX22083.1"/>
    </source>
</evidence>
<dbReference type="GO" id="GO:0016020">
    <property type="term" value="C:membrane"/>
    <property type="evidence" value="ECO:0007669"/>
    <property type="project" value="InterPro"/>
</dbReference>
<organism evidence="3 4">
    <name type="scientific">Sorangium cellulosum</name>
    <name type="common">Polyangium cellulosum</name>
    <dbReference type="NCBI Taxonomy" id="56"/>
    <lineage>
        <taxon>Bacteria</taxon>
        <taxon>Pseudomonadati</taxon>
        <taxon>Myxococcota</taxon>
        <taxon>Polyangia</taxon>
        <taxon>Polyangiales</taxon>
        <taxon>Polyangiaceae</taxon>
        <taxon>Sorangium</taxon>
    </lineage>
</organism>
<keyword evidence="2" id="KW-0472">Membrane</keyword>
<dbReference type="Proteomes" id="UP000295781">
    <property type="component" value="Chromosome"/>
</dbReference>
<proteinExistence type="predicted"/>
<feature type="region of interest" description="Disordered" evidence="1">
    <location>
        <begin position="152"/>
        <end position="206"/>
    </location>
</feature>
<keyword evidence="2" id="KW-1133">Transmembrane helix</keyword>
<dbReference type="PANTHER" id="PTHR35335:SF1">
    <property type="entry name" value="UPF0716 PROTEIN FXSA"/>
    <property type="match status" value="1"/>
</dbReference>
<dbReference type="PANTHER" id="PTHR35335">
    <property type="entry name" value="UPF0716 PROTEIN FXSA"/>
    <property type="match status" value="1"/>
</dbReference>
<dbReference type="EMBL" id="CP012670">
    <property type="protein sequence ID" value="AUX22083.1"/>
    <property type="molecule type" value="Genomic_DNA"/>
</dbReference>
<sequence>MGKLILLFLAIPIVELWLLLAIGKQIGFWPTVAMALGTAILGAALAKREGLRVLASWQGAMAEGRVPDEGLTGGLLVLLGAALLVVPGVLTDVAGLVLLIPPARRKIAAAVRERFERRMAAASASGLGGEGPGGSFFSVNVVHFGGGPLGGGPFGGEPFGGEPFGERSRRPGAGSAQPGRVEVIDVEAEVTEGDERDVPVQRRLPG</sequence>